<name>A0A9D4TL74_CHLVU</name>
<dbReference type="InterPro" id="IPR023696">
    <property type="entry name" value="Ureohydrolase_dom_sf"/>
</dbReference>
<dbReference type="OrthoDB" id="1918432at2759"/>
<dbReference type="InterPro" id="IPR023801">
    <property type="entry name" value="His_deacetylse_dom"/>
</dbReference>
<dbReference type="Gene3D" id="3.40.800.20">
    <property type="entry name" value="Histone deacetylase domain"/>
    <property type="match status" value="1"/>
</dbReference>
<evidence type="ECO:0000313" key="10">
    <source>
        <dbReference type="Proteomes" id="UP001055712"/>
    </source>
</evidence>
<evidence type="ECO:0000256" key="1">
    <source>
        <dbReference type="ARBA" id="ARBA00006457"/>
    </source>
</evidence>
<dbReference type="PRINTS" id="PR01270">
    <property type="entry name" value="HDASUPER"/>
</dbReference>
<comment type="caution">
    <text evidence="9">The sequence shown here is derived from an EMBL/GenBank/DDBJ whole genome shotgun (WGS) entry which is preliminary data.</text>
</comment>
<dbReference type="PANTHER" id="PTHR10625">
    <property type="entry name" value="HISTONE DEACETYLASE HDAC1-RELATED"/>
    <property type="match status" value="1"/>
</dbReference>
<protein>
    <recommendedName>
        <fullName evidence="2">histone deacetylase</fullName>
        <ecNumber evidence="2">3.5.1.98</ecNumber>
    </recommendedName>
</protein>
<feature type="compositionally biased region" description="Low complexity" evidence="6">
    <location>
        <begin position="780"/>
        <end position="795"/>
    </location>
</feature>
<feature type="domain" description="Histone deacetylase" evidence="7">
    <location>
        <begin position="347"/>
        <end position="638"/>
    </location>
</feature>
<dbReference type="InterPro" id="IPR000286">
    <property type="entry name" value="HDACs"/>
</dbReference>
<dbReference type="EMBL" id="SIDB01000009">
    <property type="protein sequence ID" value="KAI3428425.1"/>
    <property type="molecule type" value="Genomic_DNA"/>
</dbReference>
<dbReference type="SUPFAM" id="SSF52768">
    <property type="entry name" value="Arginase/deacetylase"/>
    <property type="match status" value="1"/>
</dbReference>
<dbReference type="Pfam" id="PF13225">
    <property type="entry name" value="D27-like_C"/>
    <property type="match status" value="1"/>
</dbReference>
<evidence type="ECO:0000256" key="4">
    <source>
        <dbReference type="ARBA" id="ARBA00022853"/>
    </source>
</evidence>
<dbReference type="InterPro" id="IPR003084">
    <property type="entry name" value="HDAC_I/II"/>
</dbReference>
<reference evidence="9" key="1">
    <citation type="journal article" date="2019" name="Plant J.">
        <title>Chlorella vulgaris genome assembly and annotation reveals the molecular basis for metabolic acclimation to high light conditions.</title>
        <authorList>
            <person name="Cecchin M."/>
            <person name="Marcolungo L."/>
            <person name="Rossato M."/>
            <person name="Girolomoni L."/>
            <person name="Cosentino E."/>
            <person name="Cuine S."/>
            <person name="Li-Beisson Y."/>
            <person name="Delledonne M."/>
            <person name="Ballottari M."/>
        </authorList>
    </citation>
    <scope>NUCLEOTIDE SEQUENCE</scope>
    <source>
        <strain evidence="9">211/11P</strain>
    </source>
</reference>
<dbReference type="EC" id="3.5.1.98" evidence="2"/>
<evidence type="ECO:0000313" key="9">
    <source>
        <dbReference type="EMBL" id="KAI3428425.1"/>
    </source>
</evidence>
<dbReference type="PRINTS" id="PR01271">
    <property type="entry name" value="HISDACETLASE"/>
</dbReference>
<feature type="compositionally biased region" description="Basic and acidic residues" evidence="6">
    <location>
        <begin position="730"/>
        <end position="740"/>
    </location>
</feature>
<sequence>MATCSSHFPIELVQHVASGSAPRSNLTLTRRRHVQRSKRRVTPTAVTEAAASGGRQAPPGLVAAGPASAAPDYSAIDAQLLNKAVYSLFRGRMVQAIGSDSQDSGYAAIIDLTRRLNAMHGTPKGTQEATRGILRSLFPPWLPPAFAVMFAKPLPGISCQLNAWATWLTCQWLMGECEINDCEIDGGRVGSAHGVLVKRCRYLEEAGCASVCINSCKVPTQEFFARDMGLPLEMKPNYEDFSCQFSFGKTPPPEAEDAAFATPCFQQCPTARRTAEARPLYTDTSPCAARSGHSRSPSPWAPAAVCTQLPSRWPNMAAEQTGKTNLRNVAYFFDEELCNYNYGGGNPMRPHRHRLTSNLVRGYGLEEKLQIIRPRARTRDEIMHFHADDYVDFLTSVTPENQEEFMMQMRRFNLGPVGEADCPVFDGMMEYFQIYSGGSVGGASLINEGDADIVMNWSGGMHHAKKGEASGFCYINDIVLAVLELLKVHQRVLYVDIDIHHGDGVEEAFYTTNRVMTVSFHKYGDFFPGTGALGDVGHNEGRMYSVNVPLQEGMDDESYKYVYEPVMQKVMELYQPGAIVMCCGADSLSGDKLGCFNLSIQGHSACIEFLAKFNVPMLLLGGGGYTMRNVSRCWCYETGRMLGLDLPDEIPEAGWRDYNYFTDTQKLRIAVSNMKNANTRESLDRIRTTVLENLAQMPPAPSAQMAAVPPKVEKEELPEEEMEARGGGAAHDDRRVAREDDVGDDERDDVRAARNVQSHGSEPAMAAPAAVKAEPAAAAAAAAVAAPAAAAAPPVSDRVLPPAPVEPPSDEAFLTRATEPGTNAHVATAPPGAATANIIAGAPEGVPPPSAAAQQPPAQPAAPAAVQQAVGTAGAIPAAAVPAAAVASSAPAAAPGAAPPAADAMQVDG</sequence>
<accession>A0A9D4TL74</accession>
<gene>
    <name evidence="9" type="ORF">D9Q98_007252</name>
</gene>
<dbReference type="GO" id="GO:0005506">
    <property type="term" value="F:iron ion binding"/>
    <property type="evidence" value="ECO:0007669"/>
    <property type="project" value="InterPro"/>
</dbReference>
<feature type="region of interest" description="Disordered" evidence="6">
    <location>
        <begin position="780"/>
        <end position="865"/>
    </location>
</feature>
<feature type="compositionally biased region" description="Low complexity" evidence="6">
    <location>
        <begin position="851"/>
        <end position="865"/>
    </location>
</feature>
<evidence type="ECO:0000259" key="8">
    <source>
        <dbReference type="Pfam" id="PF13225"/>
    </source>
</evidence>
<evidence type="ECO:0000256" key="5">
    <source>
        <dbReference type="ARBA" id="ARBA00048287"/>
    </source>
</evidence>
<dbReference type="InterPro" id="IPR025114">
    <property type="entry name" value="D27-like_C"/>
</dbReference>
<organism evidence="9 10">
    <name type="scientific">Chlorella vulgaris</name>
    <name type="common">Green alga</name>
    <dbReference type="NCBI Taxonomy" id="3077"/>
    <lineage>
        <taxon>Eukaryota</taxon>
        <taxon>Viridiplantae</taxon>
        <taxon>Chlorophyta</taxon>
        <taxon>core chlorophytes</taxon>
        <taxon>Trebouxiophyceae</taxon>
        <taxon>Chlorellales</taxon>
        <taxon>Chlorellaceae</taxon>
        <taxon>Chlorella clade</taxon>
        <taxon>Chlorella</taxon>
    </lineage>
</organism>
<dbReference type="GO" id="GO:0141221">
    <property type="term" value="F:histone deacetylase activity, hydrolytic mechanism"/>
    <property type="evidence" value="ECO:0007669"/>
    <property type="project" value="UniProtKB-EC"/>
</dbReference>
<comment type="catalytic activity">
    <reaction evidence="5">
        <text>N(6)-acetyl-L-lysyl-[histone] + H2O = L-lysyl-[histone] + acetate</text>
        <dbReference type="Rhea" id="RHEA:58196"/>
        <dbReference type="Rhea" id="RHEA-COMP:9845"/>
        <dbReference type="Rhea" id="RHEA-COMP:11338"/>
        <dbReference type="ChEBI" id="CHEBI:15377"/>
        <dbReference type="ChEBI" id="CHEBI:29969"/>
        <dbReference type="ChEBI" id="CHEBI:30089"/>
        <dbReference type="ChEBI" id="CHEBI:61930"/>
        <dbReference type="EC" id="3.5.1.98"/>
    </reaction>
</comment>
<dbReference type="GO" id="GO:0040029">
    <property type="term" value="P:epigenetic regulation of gene expression"/>
    <property type="evidence" value="ECO:0007669"/>
    <property type="project" value="TreeGrafter"/>
</dbReference>
<dbReference type="GO" id="GO:0005634">
    <property type="term" value="C:nucleus"/>
    <property type="evidence" value="ECO:0007669"/>
    <property type="project" value="TreeGrafter"/>
</dbReference>
<keyword evidence="10" id="KW-1185">Reference proteome</keyword>
<proteinExistence type="inferred from homology"/>
<feature type="region of interest" description="Disordered" evidence="6">
    <location>
        <begin position="30"/>
        <end position="59"/>
    </location>
</feature>
<feature type="compositionally biased region" description="Basic residues" evidence="6">
    <location>
        <begin position="30"/>
        <end position="41"/>
    </location>
</feature>
<evidence type="ECO:0000256" key="2">
    <source>
        <dbReference type="ARBA" id="ARBA00012111"/>
    </source>
</evidence>
<dbReference type="InterPro" id="IPR037138">
    <property type="entry name" value="His_deacetylse_dom_sf"/>
</dbReference>
<feature type="domain" description="Beta-carotene isomerase D27-like C-terminal" evidence="8">
    <location>
        <begin position="172"/>
        <end position="255"/>
    </location>
</feature>
<reference evidence="9" key="2">
    <citation type="submission" date="2020-11" db="EMBL/GenBank/DDBJ databases">
        <authorList>
            <person name="Cecchin M."/>
            <person name="Marcolungo L."/>
            <person name="Rossato M."/>
            <person name="Girolomoni L."/>
            <person name="Cosentino E."/>
            <person name="Cuine S."/>
            <person name="Li-Beisson Y."/>
            <person name="Delledonne M."/>
            <person name="Ballottari M."/>
        </authorList>
    </citation>
    <scope>NUCLEOTIDE SEQUENCE</scope>
    <source>
        <strain evidence="9">211/11P</strain>
        <tissue evidence="9">Whole cell</tissue>
    </source>
</reference>
<evidence type="ECO:0000256" key="3">
    <source>
        <dbReference type="ARBA" id="ARBA00022801"/>
    </source>
</evidence>
<dbReference type="Pfam" id="PF00850">
    <property type="entry name" value="Hist_deacetyl"/>
    <property type="match status" value="1"/>
</dbReference>
<comment type="similarity">
    <text evidence="1">Belongs to the histone deacetylase family. HD type 1 subfamily.</text>
</comment>
<feature type="region of interest" description="Disordered" evidence="6">
    <location>
        <begin position="700"/>
        <end position="749"/>
    </location>
</feature>
<keyword evidence="3" id="KW-0378">Hydrolase</keyword>
<keyword evidence="4" id="KW-0156">Chromatin regulator</keyword>
<dbReference type="PANTHER" id="PTHR10625:SF44">
    <property type="entry name" value="HISTONE DEACETYLASE 19"/>
    <property type="match status" value="1"/>
</dbReference>
<dbReference type="Proteomes" id="UP001055712">
    <property type="component" value="Unassembled WGS sequence"/>
</dbReference>
<dbReference type="CDD" id="cd09991">
    <property type="entry name" value="HDAC_classI"/>
    <property type="match status" value="1"/>
</dbReference>
<dbReference type="AlphaFoldDB" id="A0A9D4TL74"/>
<feature type="region of interest" description="Disordered" evidence="6">
    <location>
        <begin position="888"/>
        <end position="909"/>
    </location>
</feature>
<evidence type="ECO:0000256" key="6">
    <source>
        <dbReference type="SAM" id="MobiDB-lite"/>
    </source>
</evidence>
<evidence type="ECO:0000259" key="7">
    <source>
        <dbReference type="Pfam" id="PF00850"/>
    </source>
</evidence>